<dbReference type="AlphaFoldDB" id="A0A1F7I8T7"/>
<sequence>MKVYSFTLGQLQANCYFLIEADQCLMIDPADEASFILEELQRRKLKLVGMLATHGHFDHVMAAGEIQKSLGIPLHIHSKDLFLIDRLEQTAEYFLGFRPAVLKPTLIKHLIKAENKIRAFKFNLIHTPGHTPSSICFYFKKEKIIFTGDTLFKRGIGRYDFSYSSKKELKKSLEKILKLPDDTVVYPGHGEKTTIGEEKDIIKSYPI</sequence>
<dbReference type="CDD" id="cd06262">
    <property type="entry name" value="metallo-hydrolase-like_MBL-fold"/>
    <property type="match status" value="1"/>
</dbReference>
<name>A0A1F7I8T7_9BACT</name>
<comment type="cofactor">
    <cofactor evidence="1">
        <name>Zn(2+)</name>
        <dbReference type="ChEBI" id="CHEBI:29105"/>
    </cofactor>
</comment>
<evidence type="ECO:0000313" key="6">
    <source>
        <dbReference type="EMBL" id="OGK39785.1"/>
    </source>
</evidence>
<dbReference type="PANTHER" id="PTHR46233:SF3">
    <property type="entry name" value="HYDROXYACYLGLUTATHIONE HYDROLASE GLOC"/>
    <property type="match status" value="1"/>
</dbReference>
<gene>
    <name evidence="6" type="ORF">A2954_05170</name>
</gene>
<dbReference type="InterPro" id="IPR051453">
    <property type="entry name" value="MBL_Glyoxalase_II"/>
</dbReference>
<dbReference type="STRING" id="1802056.A2954_05170"/>
<evidence type="ECO:0000259" key="5">
    <source>
        <dbReference type="SMART" id="SM00849"/>
    </source>
</evidence>
<keyword evidence="3" id="KW-0378">Hydrolase</keyword>
<evidence type="ECO:0000256" key="4">
    <source>
        <dbReference type="ARBA" id="ARBA00022833"/>
    </source>
</evidence>
<dbReference type="Pfam" id="PF00753">
    <property type="entry name" value="Lactamase_B"/>
    <property type="match status" value="1"/>
</dbReference>
<reference evidence="6 7" key="1">
    <citation type="journal article" date="2016" name="Nat. Commun.">
        <title>Thousands of microbial genomes shed light on interconnected biogeochemical processes in an aquifer system.</title>
        <authorList>
            <person name="Anantharaman K."/>
            <person name="Brown C.T."/>
            <person name="Hug L.A."/>
            <person name="Sharon I."/>
            <person name="Castelle C.J."/>
            <person name="Probst A.J."/>
            <person name="Thomas B.C."/>
            <person name="Singh A."/>
            <person name="Wilkins M.J."/>
            <person name="Karaoz U."/>
            <person name="Brodie E.L."/>
            <person name="Williams K.H."/>
            <person name="Hubbard S.S."/>
            <person name="Banfield J.F."/>
        </authorList>
    </citation>
    <scope>NUCLEOTIDE SEQUENCE [LARGE SCALE GENOMIC DNA]</scope>
</reference>
<keyword evidence="2" id="KW-0479">Metal-binding</keyword>
<protein>
    <recommendedName>
        <fullName evidence="5">Metallo-beta-lactamase domain-containing protein</fullName>
    </recommendedName>
</protein>
<dbReference type="SUPFAM" id="SSF56281">
    <property type="entry name" value="Metallo-hydrolase/oxidoreductase"/>
    <property type="match status" value="1"/>
</dbReference>
<dbReference type="GO" id="GO:0046872">
    <property type="term" value="F:metal ion binding"/>
    <property type="evidence" value="ECO:0007669"/>
    <property type="project" value="UniProtKB-KW"/>
</dbReference>
<comment type="caution">
    <text evidence="6">The sequence shown here is derived from an EMBL/GenBank/DDBJ whole genome shotgun (WGS) entry which is preliminary data.</text>
</comment>
<evidence type="ECO:0000256" key="2">
    <source>
        <dbReference type="ARBA" id="ARBA00022723"/>
    </source>
</evidence>
<dbReference type="GO" id="GO:0016787">
    <property type="term" value="F:hydrolase activity"/>
    <property type="evidence" value="ECO:0007669"/>
    <property type="project" value="UniProtKB-KW"/>
</dbReference>
<feature type="domain" description="Metallo-beta-lactamase" evidence="5">
    <location>
        <begin position="12"/>
        <end position="189"/>
    </location>
</feature>
<accession>A0A1F7I8T7</accession>
<dbReference type="Proteomes" id="UP000177698">
    <property type="component" value="Unassembled WGS sequence"/>
</dbReference>
<evidence type="ECO:0000256" key="3">
    <source>
        <dbReference type="ARBA" id="ARBA00022801"/>
    </source>
</evidence>
<dbReference type="EMBL" id="MGAG01000037">
    <property type="protein sequence ID" value="OGK39785.1"/>
    <property type="molecule type" value="Genomic_DNA"/>
</dbReference>
<keyword evidence="4" id="KW-0862">Zinc</keyword>
<evidence type="ECO:0000313" key="7">
    <source>
        <dbReference type="Proteomes" id="UP000177698"/>
    </source>
</evidence>
<dbReference type="SMART" id="SM00849">
    <property type="entry name" value="Lactamase_B"/>
    <property type="match status" value="1"/>
</dbReference>
<organism evidence="6 7">
    <name type="scientific">Candidatus Roizmanbacteria bacterium RIFCSPLOWO2_01_FULL_37_12</name>
    <dbReference type="NCBI Taxonomy" id="1802056"/>
    <lineage>
        <taxon>Bacteria</taxon>
        <taxon>Candidatus Roizmaniibacteriota</taxon>
    </lineage>
</organism>
<dbReference type="PANTHER" id="PTHR46233">
    <property type="entry name" value="HYDROXYACYLGLUTATHIONE HYDROLASE GLOC"/>
    <property type="match status" value="1"/>
</dbReference>
<dbReference type="InterPro" id="IPR001279">
    <property type="entry name" value="Metallo-B-lactamas"/>
</dbReference>
<proteinExistence type="predicted"/>
<dbReference type="InterPro" id="IPR036866">
    <property type="entry name" value="RibonucZ/Hydroxyglut_hydro"/>
</dbReference>
<evidence type="ECO:0000256" key="1">
    <source>
        <dbReference type="ARBA" id="ARBA00001947"/>
    </source>
</evidence>
<dbReference type="Gene3D" id="3.60.15.10">
    <property type="entry name" value="Ribonuclease Z/Hydroxyacylglutathione hydrolase-like"/>
    <property type="match status" value="1"/>
</dbReference>